<dbReference type="PANTHER" id="PTHR39335">
    <property type="entry name" value="BLL4220 PROTEIN"/>
    <property type="match status" value="1"/>
</dbReference>
<organism evidence="1 2">
    <name type="scientific">Ktedonospora formicarum</name>
    <dbReference type="NCBI Taxonomy" id="2778364"/>
    <lineage>
        <taxon>Bacteria</taxon>
        <taxon>Bacillati</taxon>
        <taxon>Chloroflexota</taxon>
        <taxon>Ktedonobacteria</taxon>
        <taxon>Ktedonobacterales</taxon>
        <taxon>Ktedonobacteraceae</taxon>
        <taxon>Ktedonospora</taxon>
    </lineage>
</organism>
<sequence length="175" mass="19463">MSKRAFSFQKVLTLTFLLSLVLLVSACRIMTREEAERIQQSKNAKASLSDAAPAYPASNPKLPVKTTHLTLEGKKSIVLTDARGFVLYYYVPDTLAKPACTGACLTAWPPLIANTDHVSFCHDKLPGEFALHRLAEGKQVTYNGHLLYTYINDRQPGQVTGNNLYQWFAVTTELK</sequence>
<evidence type="ECO:0008006" key="3">
    <source>
        <dbReference type="Google" id="ProtNLM"/>
    </source>
</evidence>
<protein>
    <recommendedName>
        <fullName evidence="3">Lipoprotein</fullName>
    </recommendedName>
</protein>
<gene>
    <name evidence="1" type="ORF">KSX_74730</name>
</gene>
<dbReference type="InterPro" id="IPR005297">
    <property type="entry name" value="Lipoprotein_repeat"/>
</dbReference>
<dbReference type="Proteomes" id="UP000612362">
    <property type="component" value="Unassembled WGS sequence"/>
</dbReference>
<dbReference type="Pfam" id="PF03640">
    <property type="entry name" value="Lipoprotein_15"/>
    <property type="match status" value="2"/>
</dbReference>
<dbReference type="GO" id="GO:0043448">
    <property type="term" value="P:alkane catabolic process"/>
    <property type="evidence" value="ECO:0007669"/>
    <property type="project" value="TreeGrafter"/>
</dbReference>
<evidence type="ECO:0000313" key="2">
    <source>
        <dbReference type="Proteomes" id="UP000612362"/>
    </source>
</evidence>
<evidence type="ECO:0000313" key="1">
    <source>
        <dbReference type="EMBL" id="GHO49310.1"/>
    </source>
</evidence>
<dbReference type="PROSITE" id="PS51257">
    <property type="entry name" value="PROKAR_LIPOPROTEIN"/>
    <property type="match status" value="1"/>
</dbReference>
<name>A0A8J3MY58_9CHLR</name>
<dbReference type="PANTHER" id="PTHR39335:SF1">
    <property type="entry name" value="BLL4220 PROTEIN"/>
    <property type="match status" value="1"/>
</dbReference>
<keyword evidence="2" id="KW-1185">Reference proteome</keyword>
<dbReference type="EMBL" id="BNJF01000005">
    <property type="protein sequence ID" value="GHO49310.1"/>
    <property type="molecule type" value="Genomic_DNA"/>
</dbReference>
<comment type="caution">
    <text evidence="1">The sequence shown here is derived from an EMBL/GenBank/DDBJ whole genome shotgun (WGS) entry which is preliminary data.</text>
</comment>
<proteinExistence type="predicted"/>
<reference evidence="1" key="1">
    <citation type="submission" date="2020-10" db="EMBL/GenBank/DDBJ databases">
        <title>Taxonomic study of unclassified bacteria belonging to the class Ktedonobacteria.</title>
        <authorList>
            <person name="Yabe S."/>
            <person name="Wang C.M."/>
            <person name="Zheng Y."/>
            <person name="Sakai Y."/>
            <person name="Cavaletti L."/>
            <person name="Monciardini P."/>
            <person name="Donadio S."/>
        </authorList>
    </citation>
    <scope>NUCLEOTIDE SEQUENCE</scope>
    <source>
        <strain evidence="1">SOSP1-1</strain>
    </source>
</reference>
<dbReference type="RefSeq" id="WP_220198449.1">
    <property type="nucleotide sequence ID" value="NZ_BNJF01000005.1"/>
</dbReference>
<dbReference type="AlphaFoldDB" id="A0A8J3MY58"/>
<accession>A0A8J3MY58</accession>